<dbReference type="Gene3D" id="2.60.120.620">
    <property type="entry name" value="q2cbj1_9rhob like domain"/>
    <property type="match status" value="1"/>
</dbReference>
<organism evidence="9">
    <name type="scientific">Phaeomonas parva</name>
    <dbReference type="NCBI Taxonomy" id="124430"/>
    <lineage>
        <taxon>Eukaryota</taxon>
        <taxon>Sar</taxon>
        <taxon>Stramenopiles</taxon>
        <taxon>Ochrophyta</taxon>
        <taxon>Pinguiophyceae</taxon>
        <taxon>Pinguiochrysidales</taxon>
        <taxon>Pinguiochrysidaceae</taxon>
        <taxon>Phaeomonas</taxon>
    </lineage>
</organism>
<dbReference type="EMBL" id="HBGJ01014091">
    <property type="protein sequence ID" value="CAD9250618.1"/>
    <property type="molecule type" value="Transcribed_RNA"/>
</dbReference>
<evidence type="ECO:0000256" key="4">
    <source>
        <dbReference type="ARBA" id="ARBA00023002"/>
    </source>
</evidence>
<dbReference type="InterPro" id="IPR005123">
    <property type="entry name" value="Oxoglu/Fe-dep_dioxygenase_dom"/>
</dbReference>
<dbReference type="SMART" id="SM00702">
    <property type="entry name" value="P4Hc"/>
    <property type="match status" value="1"/>
</dbReference>
<feature type="domain" description="Fe2OG dioxygenase" evidence="8">
    <location>
        <begin position="291"/>
        <end position="392"/>
    </location>
</feature>
<evidence type="ECO:0000256" key="2">
    <source>
        <dbReference type="ARBA" id="ARBA00022723"/>
    </source>
</evidence>
<keyword evidence="5" id="KW-0408">Iron</keyword>
<dbReference type="GO" id="GO:0051213">
    <property type="term" value="F:dioxygenase activity"/>
    <property type="evidence" value="ECO:0007669"/>
    <property type="project" value="UniProtKB-KW"/>
</dbReference>
<evidence type="ECO:0000259" key="8">
    <source>
        <dbReference type="PROSITE" id="PS51471"/>
    </source>
</evidence>
<dbReference type="AlphaFoldDB" id="A0A7S1TXQ6"/>
<feature type="chain" id="PRO_5030893692" description="Fe2OG dioxygenase domain-containing protein" evidence="7">
    <location>
        <begin position="26"/>
        <end position="422"/>
    </location>
</feature>
<comment type="cofactor">
    <cofactor evidence="1">
        <name>L-ascorbate</name>
        <dbReference type="ChEBI" id="CHEBI:38290"/>
    </cofactor>
</comment>
<reference evidence="9" key="1">
    <citation type="submission" date="2021-01" db="EMBL/GenBank/DDBJ databases">
        <authorList>
            <person name="Corre E."/>
            <person name="Pelletier E."/>
            <person name="Niang G."/>
            <person name="Scheremetjew M."/>
            <person name="Finn R."/>
            <person name="Kale V."/>
            <person name="Holt S."/>
            <person name="Cochrane G."/>
            <person name="Meng A."/>
            <person name="Brown T."/>
            <person name="Cohen L."/>
        </authorList>
    </citation>
    <scope>NUCLEOTIDE SEQUENCE</scope>
    <source>
        <strain evidence="9">CCMP2877</strain>
    </source>
</reference>
<protein>
    <recommendedName>
        <fullName evidence="8">Fe2OG dioxygenase domain-containing protein</fullName>
    </recommendedName>
</protein>
<dbReference type="GO" id="GO:0016705">
    <property type="term" value="F:oxidoreductase activity, acting on paired donors, with incorporation or reduction of molecular oxygen"/>
    <property type="evidence" value="ECO:0007669"/>
    <property type="project" value="InterPro"/>
</dbReference>
<evidence type="ECO:0000256" key="1">
    <source>
        <dbReference type="ARBA" id="ARBA00001961"/>
    </source>
</evidence>
<dbReference type="PROSITE" id="PS51471">
    <property type="entry name" value="FE2OG_OXY"/>
    <property type="match status" value="1"/>
</dbReference>
<evidence type="ECO:0000256" key="3">
    <source>
        <dbReference type="ARBA" id="ARBA00022964"/>
    </source>
</evidence>
<evidence type="ECO:0000313" key="9">
    <source>
        <dbReference type="EMBL" id="CAD9250618.1"/>
    </source>
</evidence>
<feature type="compositionally biased region" description="Basic residues" evidence="6">
    <location>
        <begin position="48"/>
        <end position="63"/>
    </location>
</feature>
<name>A0A7S1TXQ6_9STRA</name>
<evidence type="ECO:0000256" key="5">
    <source>
        <dbReference type="ARBA" id="ARBA00023004"/>
    </source>
</evidence>
<dbReference type="GO" id="GO:0005506">
    <property type="term" value="F:iron ion binding"/>
    <property type="evidence" value="ECO:0007669"/>
    <property type="project" value="InterPro"/>
</dbReference>
<keyword evidence="2" id="KW-0479">Metal-binding</keyword>
<gene>
    <name evidence="9" type="ORF">PPAR1163_LOCUS8979</name>
</gene>
<dbReference type="GO" id="GO:0031418">
    <property type="term" value="F:L-ascorbic acid binding"/>
    <property type="evidence" value="ECO:0007669"/>
    <property type="project" value="InterPro"/>
</dbReference>
<proteinExistence type="predicted"/>
<feature type="region of interest" description="Disordered" evidence="6">
    <location>
        <begin position="37"/>
        <end position="63"/>
    </location>
</feature>
<evidence type="ECO:0000256" key="6">
    <source>
        <dbReference type="SAM" id="MobiDB-lite"/>
    </source>
</evidence>
<accession>A0A7S1TXQ6</accession>
<sequence>MARSTTRVCAVALVAAAVLLECGAGLRLGTHVARGLRQGPQRPGWALHAKKTKKKGGSATKKKKAAIGGGFGAVKVEATPEEKAVAAAVKKVKADPTDEKRWLALASELGQQEEYADARQVLEAGLTKAADGDLLSSALGAMRRIPPSEEIEAAKADVAWPGQDDTEIWHFDAAKQAEVGFDRYSVPEAPRPCNRGTVHASGEDLIFASRSAVIPPEECDWVIEQMDKAAEKAWMQDKDPNNIGADAIYSRPFPDRLWMRDMPGVKAWFDHRLKTRLFPMLQSLYPHIIPKPNDLRCHDAFISRYDASRTASLEMHRDTTSFSFTIAMNRATDYEGGGTSLPMVRKNEDADFAPGAVKTDIGGVVSFPGQCWHGGNKVESGARYIIPLFIFLDYNKSGKDRGYVIDQLRDAGAIGDDFEMVF</sequence>
<keyword evidence="4" id="KW-0560">Oxidoreductase</keyword>
<keyword evidence="3" id="KW-0223">Dioxygenase</keyword>
<evidence type="ECO:0000256" key="7">
    <source>
        <dbReference type="SAM" id="SignalP"/>
    </source>
</evidence>
<feature type="signal peptide" evidence="7">
    <location>
        <begin position="1"/>
        <end position="25"/>
    </location>
</feature>
<keyword evidence="7" id="KW-0732">Signal</keyword>
<dbReference type="InterPro" id="IPR006620">
    <property type="entry name" value="Pro_4_hyd_alph"/>
</dbReference>